<gene>
    <name evidence="1" type="ORF">GX50_05372</name>
</gene>
<organism evidence="1 2">
    <name type="scientific">[Emmonsia] crescens</name>
    <dbReference type="NCBI Taxonomy" id="73230"/>
    <lineage>
        <taxon>Eukaryota</taxon>
        <taxon>Fungi</taxon>
        <taxon>Dikarya</taxon>
        <taxon>Ascomycota</taxon>
        <taxon>Pezizomycotina</taxon>
        <taxon>Eurotiomycetes</taxon>
        <taxon>Eurotiomycetidae</taxon>
        <taxon>Onygenales</taxon>
        <taxon>Ajellomycetaceae</taxon>
        <taxon>Emergomyces</taxon>
    </lineage>
</organism>
<comment type="caution">
    <text evidence="1">The sequence shown here is derived from an EMBL/GenBank/DDBJ whole genome shotgun (WGS) entry which is preliminary data.</text>
</comment>
<evidence type="ECO:0000313" key="1">
    <source>
        <dbReference type="EMBL" id="PGH31874.1"/>
    </source>
</evidence>
<dbReference type="AlphaFoldDB" id="A0A2B7Z673"/>
<protein>
    <submittedName>
        <fullName evidence="1">Uncharacterized protein</fullName>
    </submittedName>
</protein>
<keyword evidence="2" id="KW-1185">Reference proteome</keyword>
<name>A0A2B7Z673_9EURO</name>
<dbReference type="EMBL" id="PDND01000112">
    <property type="protein sequence ID" value="PGH31874.1"/>
    <property type="molecule type" value="Genomic_DNA"/>
</dbReference>
<sequence>MRSGNMKLHGELETSLKGDAALYTTVVALAFRDDAFANEKLTLEIFLNEEVIEASSSFWVQMEIGNVEYTVLRGMTKDEAGFDGIDKKVADDL</sequence>
<reference evidence="1 2" key="1">
    <citation type="submission" date="2017-10" db="EMBL/GenBank/DDBJ databases">
        <title>Comparative genomics in systemic dimorphic fungi from Ajellomycetaceae.</title>
        <authorList>
            <person name="Munoz J.F."/>
            <person name="Mcewen J.G."/>
            <person name="Clay O.K."/>
            <person name="Cuomo C.A."/>
        </authorList>
    </citation>
    <scope>NUCLEOTIDE SEQUENCE [LARGE SCALE GENOMIC DNA]</scope>
    <source>
        <strain evidence="1 2">UAMH4076</strain>
    </source>
</reference>
<dbReference type="Proteomes" id="UP000226031">
    <property type="component" value="Unassembled WGS sequence"/>
</dbReference>
<accession>A0A2B7Z673</accession>
<proteinExistence type="predicted"/>
<evidence type="ECO:0000313" key="2">
    <source>
        <dbReference type="Proteomes" id="UP000226031"/>
    </source>
</evidence>